<evidence type="ECO:0000256" key="1">
    <source>
        <dbReference type="SAM" id="MobiDB-lite"/>
    </source>
</evidence>
<gene>
    <name evidence="2" type="ORF">PLEPLA_LOCUS43379</name>
</gene>
<evidence type="ECO:0000313" key="3">
    <source>
        <dbReference type="Proteomes" id="UP001153269"/>
    </source>
</evidence>
<dbReference type="EMBL" id="CADEAL010004262">
    <property type="protein sequence ID" value="CAB1455598.1"/>
    <property type="molecule type" value="Genomic_DNA"/>
</dbReference>
<evidence type="ECO:0000313" key="2">
    <source>
        <dbReference type="EMBL" id="CAB1455598.1"/>
    </source>
</evidence>
<organism evidence="2 3">
    <name type="scientific">Pleuronectes platessa</name>
    <name type="common">European plaice</name>
    <dbReference type="NCBI Taxonomy" id="8262"/>
    <lineage>
        <taxon>Eukaryota</taxon>
        <taxon>Metazoa</taxon>
        <taxon>Chordata</taxon>
        <taxon>Craniata</taxon>
        <taxon>Vertebrata</taxon>
        <taxon>Euteleostomi</taxon>
        <taxon>Actinopterygii</taxon>
        <taxon>Neopterygii</taxon>
        <taxon>Teleostei</taxon>
        <taxon>Neoteleostei</taxon>
        <taxon>Acanthomorphata</taxon>
        <taxon>Carangaria</taxon>
        <taxon>Pleuronectiformes</taxon>
        <taxon>Pleuronectoidei</taxon>
        <taxon>Pleuronectidae</taxon>
        <taxon>Pleuronectes</taxon>
    </lineage>
</organism>
<comment type="caution">
    <text evidence="2">The sequence shown here is derived from an EMBL/GenBank/DDBJ whole genome shotgun (WGS) entry which is preliminary data.</text>
</comment>
<name>A0A9N7VR12_PLEPL</name>
<reference evidence="2" key="1">
    <citation type="submission" date="2020-03" db="EMBL/GenBank/DDBJ databases">
        <authorList>
            <person name="Weist P."/>
        </authorList>
    </citation>
    <scope>NUCLEOTIDE SEQUENCE</scope>
</reference>
<proteinExistence type="predicted"/>
<sequence>MKTVKEHVEETEDLYCVVSQCLSAAPPPSNPPVQRGQPLTDVPRLHTPPPADLELQLEPPSSVRRGSVSQPSRDRSWAGLARKWEGDLSAAYRGRTLWLYRGVPCEALWCASAALVTAGRSMCQSATCVALQPTALDPHLLPPPPRLPPPEF</sequence>
<protein>
    <submittedName>
        <fullName evidence="2">Uncharacterized protein</fullName>
    </submittedName>
</protein>
<accession>A0A9N7VR12</accession>
<feature type="region of interest" description="Disordered" evidence="1">
    <location>
        <begin position="25"/>
        <end position="76"/>
    </location>
</feature>
<dbReference type="AlphaFoldDB" id="A0A9N7VR12"/>
<dbReference type="Proteomes" id="UP001153269">
    <property type="component" value="Unassembled WGS sequence"/>
</dbReference>
<keyword evidence="3" id="KW-1185">Reference proteome</keyword>